<organism evidence="2 3">
    <name type="scientific">Rubus argutus</name>
    <name type="common">Southern blackberry</name>
    <dbReference type="NCBI Taxonomy" id="59490"/>
    <lineage>
        <taxon>Eukaryota</taxon>
        <taxon>Viridiplantae</taxon>
        <taxon>Streptophyta</taxon>
        <taxon>Embryophyta</taxon>
        <taxon>Tracheophyta</taxon>
        <taxon>Spermatophyta</taxon>
        <taxon>Magnoliopsida</taxon>
        <taxon>eudicotyledons</taxon>
        <taxon>Gunneridae</taxon>
        <taxon>Pentapetalae</taxon>
        <taxon>rosids</taxon>
        <taxon>fabids</taxon>
        <taxon>Rosales</taxon>
        <taxon>Rosaceae</taxon>
        <taxon>Rosoideae</taxon>
        <taxon>Rosoideae incertae sedis</taxon>
        <taxon>Rubus</taxon>
    </lineage>
</organism>
<evidence type="ECO:0000256" key="1">
    <source>
        <dbReference type="SAM" id="Phobius"/>
    </source>
</evidence>
<protein>
    <submittedName>
        <fullName evidence="2">Uncharacterized protein</fullName>
    </submittedName>
</protein>
<feature type="transmembrane region" description="Helical" evidence="1">
    <location>
        <begin position="12"/>
        <end position="31"/>
    </location>
</feature>
<keyword evidence="3" id="KW-1185">Reference proteome</keyword>
<keyword evidence="1" id="KW-0812">Transmembrane</keyword>
<dbReference type="EMBL" id="JBEDUW010000002">
    <property type="protein sequence ID" value="KAK9944328.1"/>
    <property type="molecule type" value="Genomic_DNA"/>
</dbReference>
<reference evidence="2 3" key="1">
    <citation type="journal article" date="2023" name="G3 (Bethesda)">
        <title>A chromosome-length genome assembly and annotation of blackberry (Rubus argutus, cv. 'Hillquist').</title>
        <authorList>
            <person name="Bruna T."/>
            <person name="Aryal R."/>
            <person name="Dudchenko O."/>
            <person name="Sargent D.J."/>
            <person name="Mead D."/>
            <person name="Buti M."/>
            <person name="Cavallini A."/>
            <person name="Hytonen T."/>
            <person name="Andres J."/>
            <person name="Pham M."/>
            <person name="Weisz D."/>
            <person name="Mascagni F."/>
            <person name="Usai G."/>
            <person name="Natali L."/>
            <person name="Bassil N."/>
            <person name="Fernandez G.E."/>
            <person name="Lomsadze A."/>
            <person name="Armour M."/>
            <person name="Olukolu B."/>
            <person name="Poorten T."/>
            <person name="Britton C."/>
            <person name="Davik J."/>
            <person name="Ashrafi H."/>
            <person name="Aiden E.L."/>
            <person name="Borodovsky M."/>
            <person name="Worthington M."/>
        </authorList>
    </citation>
    <scope>NUCLEOTIDE SEQUENCE [LARGE SCALE GENOMIC DNA]</scope>
    <source>
        <strain evidence="2">PI 553951</strain>
    </source>
</reference>
<evidence type="ECO:0000313" key="2">
    <source>
        <dbReference type="EMBL" id="KAK9944328.1"/>
    </source>
</evidence>
<feature type="transmembrane region" description="Helical" evidence="1">
    <location>
        <begin position="43"/>
        <end position="64"/>
    </location>
</feature>
<evidence type="ECO:0000313" key="3">
    <source>
        <dbReference type="Proteomes" id="UP001457282"/>
    </source>
</evidence>
<keyword evidence="1" id="KW-0472">Membrane</keyword>
<keyword evidence="1" id="KW-1133">Transmembrane helix</keyword>
<sequence>MKDNTDSKTLRVTASTSLSLLMMVIVSWSLWTEEKVDLFAVAFRFSIALRSDFFTVFLVLYAILGLQQGILGCGANIQEPERAI</sequence>
<accession>A0AAW1Y684</accession>
<proteinExistence type="predicted"/>
<dbReference type="AlphaFoldDB" id="A0AAW1Y684"/>
<gene>
    <name evidence="2" type="ORF">M0R45_009901</name>
</gene>
<dbReference type="Proteomes" id="UP001457282">
    <property type="component" value="Unassembled WGS sequence"/>
</dbReference>
<name>A0AAW1Y684_RUBAR</name>
<comment type="caution">
    <text evidence="2">The sequence shown here is derived from an EMBL/GenBank/DDBJ whole genome shotgun (WGS) entry which is preliminary data.</text>
</comment>